<dbReference type="GO" id="GO:0008168">
    <property type="term" value="F:methyltransferase activity"/>
    <property type="evidence" value="ECO:0007669"/>
    <property type="project" value="UniProtKB-KW"/>
</dbReference>
<accession>W6TFE7</accession>
<dbReference type="OrthoDB" id="9806643at2"/>
<evidence type="ECO:0000256" key="1">
    <source>
        <dbReference type="ARBA" id="ARBA00022603"/>
    </source>
</evidence>
<evidence type="ECO:0000256" key="3">
    <source>
        <dbReference type="ARBA" id="ARBA00022691"/>
    </source>
</evidence>
<dbReference type="InterPro" id="IPR003742">
    <property type="entry name" value="RlmH-like"/>
</dbReference>
<dbReference type="GO" id="GO:0032259">
    <property type="term" value="P:methylation"/>
    <property type="evidence" value="ECO:0007669"/>
    <property type="project" value="UniProtKB-KW"/>
</dbReference>
<dbReference type="InterPro" id="IPR029026">
    <property type="entry name" value="tRNA_m1G_MTases_N"/>
</dbReference>
<dbReference type="Gene3D" id="3.40.1280.10">
    <property type="match status" value="1"/>
</dbReference>
<name>W6TFE7_HOLOB</name>
<dbReference type="Proteomes" id="UP000019112">
    <property type="component" value="Unassembled WGS sequence"/>
</dbReference>
<dbReference type="PANTHER" id="PTHR33603:SF1">
    <property type="entry name" value="RIBOSOMAL RNA LARGE SUBUNIT METHYLTRANSFERASE H"/>
    <property type="match status" value="1"/>
</dbReference>
<evidence type="ECO:0000256" key="4">
    <source>
        <dbReference type="ARBA" id="ARBA00038303"/>
    </source>
</evidence>
<dbReference type="EMBL" id="AWTR02000088">
    <property type="protein sequence ID" value="ETZ06725.1"/>
    <property type="molecule type" value="Genomic_DNA"/>
</dbReference>
<keyword evidence="6" id="KW-1185">Reference proteome</keyword>
<reference evidence="5 6" key="1">
    <citation type="journal article" date="2014" name="FEMS Microbiol. Lett.">
        <title>Draft genome sequences of three Holospora species (Holospora obtusa, Holospora undulata, and Holospora elegans), endonuclear symbiotic bacteria of the ciliate Paramecium caudatum.</title>
        <authorList>
            <person name="Dohra H."/>
            <person name="Tanaka K."/>
            <person name="Suzuki T."/>
            <person name="Fujishima M."/>
            <person name="Suzuki H."/>
        </authorList>
    </citation>
    <scope>NUCLEOTIDE SEQUENCE [LARGE SCALE GENOMIC DNA]</scope>
    <source>
        <strain evidence="5 6">F1</strain>
    </source>
</reference>
<dbReference type="GO" id="GO:0006364">
    <property type="term" value="P:rRNA processing"/>
    <property type="evidence" value="ECO:0007669"/>
    <property type="project" value="InterPro"/>
</dbReference>
<dbReference type="InterPro" id="IPR029028">
    <property type="entry name" value="Alpha/beta_knot_MTases"/>
</dbReference>
<gene>
    <name evidence="5" type="ORF">P618_201131</name>
</gene>
<dbReference type="STRING" id="1399147.P618_201131"/>
<keyword evidence="2" id="KW-0808">Transferase</keyword>
<organism evidence="5 6">
    <name type="scientific">Holospora obtusa F1</name>
    <dbReference type="NCBI Taxonomy" id="1399147"/>
    <lineage>
        <taxon>Bacteria</taxon>
        <taxon>Pseudomonadati</taxon>
        <taxon>Pseudomonadota</taxon>
        <taxon>Alphaproteobacteria</taxon>
        <taxon>Holosporales</taxon>
        <taxon>Holosporaceae</taxon>
        <taxon>Holospora</taxon>
    </lineage>
</organism>
<dbReference type="AlphaFoldDB" id="W6TFE7"/>
<comment type="caution">
    <text evidence="5">The sequence shown here is derived from an EMBL/GenBank/DDBJ whole genome shotgun (WGS) entry which is preliminary data.</text>
</comment>
<proteinExistence type="inferred from homology"/>
<evidence type="ECO:0000313" key="6">
    <source>
        <dbReference type="Proteomes" id="UP000019112"/>
    </source>
</evidence>
<evidence type="ECO:0000256" key="2">
    <source>
        <dbReference type="ARBA" id="ARBA00022679"/>
    </source>
</evidence>
<dbReference type="CDD" id="cd18081">
    <property type="entry name" value="RlmH-like"/>
    <property type="match status" value="1"/>
</dbReference>
<dbReference type="Pfam" id="PF02590">
    <property type="entry name" value="SPOUT_MTase"/>
    <property type="match status" value="1"/>
</dbReference>
<dbReference type="PANTHER" id="PTHR33603">
    <property type="entry name" value="METHYLTRANSFERASE"/>
    <property type="match status" value="1"/>
</dbReference>
<keyword evidence="1 5" id="KW-0489">Methyltransferase</keyword>
<dbReference type="eggNOG" id="COG1576">
    <property type="taxonomic scope" value="Bacteria"/>
</dbReference>
<dbReference type="SUPFAM" id="SSF75217">
    <property type="entry name" value="alpha/beta knot"/>
    <property type="match status" value="1"/>
</dbReference>
<sequence length="136" mass="16121">MIRWTIYAGGKIKSPWDDVCKTYLKRLGSLVVLQEIEGKQWKRIIKLKSQIWVVLDHKGVQYSSQDLWKKLDTLMPHHLCFFIGESYGIPEYILDQSNEMWSFGLMTWPHIFARAMLLEQLYRKILAQTNHPYSCT</sequence>
<keyword evidence="3" id="KW-0949">S-adenosyl-L-methionine</keyword>
<evidence type="ECO:0000313" key="5">
    <source>
        <dbReference type="EMBL" id="ETZ06725.1"/>
    </source>
</evidence>
<comment type="similarity">
    <text evidence="4">Belongs to the RNA methyltransferase RlmH family.</text>
</comment>
<protein>
    <submittedName>
        <fullName evidence="5">Ribosomal RNA large subunit methyltransferase H</fullName>
    </submittedName>
</protein>
<dbReference type="RefSeq" id="WP_021827305.1">
    <property type="nucleotide sequence ID" value="NZ_AWTR02000088.1"/>
</dbReference>